<dbReference type="InterPro" id="IPR035892">
    <property type="entry name" value="C2_domain_sf"/>
</dbReference>
<keyword evidence="2 8" id="KW-0812">Transmembrane</keyword>
<dbReference type="GO" id="GO:0005509">
    <property type="term" value="F:calcium ion binding"/>
    <property type="evidence" value="ECO:0007669"/>
    <property type="project" value="TreeGrafter"/>
</dbReference>
<evidence type="ECO:0000256" key="3">
    <source>
        <dbReference type="ARBA" id="ARBA00022723"/>
    </source>
</evidence>
<reference evidence="10" key="2">
    <citation type="submission" date="2022-06" db="UniProtKB">
        <authorList>
            <consortium name="EnsemblMetazoa"/>
        </authorList>
    </citation>
    <scope>IDENTIFICATION</scope>
    <source>
        <strain evidence="10">p50T (Dazao)</strain>
    </source>
</reference>
<keyword evidence="11" id="KW-1185">Reference proteome</keyword>
<dbReference type="GeneID" id="101739480"/>
<dbReference type="Pfam" id="PF00168">
    <property type="entry name" value="C2"/>
    <property type="match status" value="2"/>
</dbReference>
<dbReference type="PANTHER" id="PTHR45911:SF4">
    <property type="entry name" value="MULTIPLE C2 AND TRANSMEMBRANE DOMAIN-CONTAINING PROTEIN"/>
    <property type="match status" value="1"/>
</dbReference>
<evidence type="ECO:0000256" key="5">
    <source>
        <dbReference type="ARBA" id="ARBA00022837"/>
    </source>
</evidence>
<keyword evidence="7 8" id="KW-0472">Membrane</keyword>
<keyword evidence="4" id="KW-0677">Repeat</keyword>
<feature type="transmembrane region" description="Helical" evidence="8">
    <location>
        <begin position="651"/>
        <end position="676"/>
    </location>
</feature>
<protein>
    <recommendedName>
        <fullName evidence="9">C2 domain-containing protein</fullName>
    </recommendedName>
</protein>
<dbReference type="SUPFAM" id="SSF49562">
    <property type="entry name" value="C2 domain (Calcium/lipid-binding domain, CaLB)"/>
    <property type="match status" value="2"/>
</dbReference>
<evidence type="ECO:0000256" key="4">
    <source>
        <dbReference type="ARBA" id="ARBA00022737"/>
    </source>
</evidence>
<dbReference type="OrthoDB" id="5973539at2759"/>
<comment type="subcellular location">
    <subcellularLocation>
        <location evidence="1">Membrane</location>
        <topology evidence="1">Multi-pass membrane protein</topology>
    </subcellularLocation>
</comment>
<dbReference type="Proteomes" id="UP000005204">
    <property type="component" value="Unassembled WGS sequence"/>
</dbReference>
<reference evidence="11" key="1">
    <citation type="journal article" date="2008" name="Insect Biochem. Mol. Biol.">
        <title>The genome of a lepidopteran model insect, the silkworm Bombyx mori.</title>
        <authorList>
            <consortium name="International Silkworm Genome Consortium"/>
        </authorList>
    </citation>
    <scope>NUCLEOTIDE SEQUENCE [LARGE SCALE GENOMIC DNA]</scope>
    <source>
        <strain evidence="11">p50T</strain>
    </source>
</reference>
<evidence type="ECO:0000259" key="9">
    <source>
        <dbReference type="PROSITE" id="PS50004"/>
    </source>
</evidence>
<evidence type="ECO:0000256" key="6">
    <source>
        <dbReference type="ARBA" id="ARBA00022989"/>
    </source>
</evidence>
<dbReference type="Gene3D" id="2.60.40.150">
    <property type="entry name" value="C2 domain"/>
    <property type="match status" value="2"/>
</dbReference>
<dbReference type="SMART" id="SM00239">
    <property type="entry name" value="C2"/>
    <property type="match status" value="2"/>
</dbReference>
<evidence type="ECO:0000313" key="10">
    <source>
        <dbReference type="EnsemblMetazoa" id="XP_004932909.2"/>
    </source>
</evidence>
<feature type="transmembrane region" description="Helical" evidence="8">
    <location>
        <begin position="554"/>
        <end position="578"/>
    </location>
</feature>
<dbReference type="InterPro" id="IPR000008">
    <property type="entry name" value="C2_dom"/>
</dbReference>
<name>A0A8R1WLB1_BOMMO</name>
<keyword evidence="5" id="KW-0106">Calcium</keyword>
<organism evidence="10 11">
    <name type="scientific">Bombyx mori</name>
    <name type="common">Silk moth</name>
    <dbReference type="NCBI Taxonomy" id="7091"/>
    <lineage>
        <taxon>Eukaryota</taxon>
        <taxon>Metazoa</taxon>
        <taxon>Ecdysozoa</taxon>
        <taxon>Arthropoda</taxon>
        <taxon>Hexapoda</taxon>
        <taxon>Insecta</taxon>
        <taxon>Pterygota</taxon>
        <taxon>Neoptera</taxon>
        <taxon>Endopterygota</taxon>
        <taxon>Lepidoptera</taxon>
        <taxon>Glossata</taxon>
        <taxon>Ditrysia</taxon>
        <taxon>Bombycoidea</taxon>
        <taxon>Bombycidae</taxon>
        <taxon>Bombycinae</taxon>
        <taxon>Bombyx</taxon>
    </lineage>
</organism>
<dbReference type="EnsemblMetazoa" id="XM_004932852.3">
    <property type="protein sequence ID" value="XP_004932909.2"/>
    <property type="gene ID" value="LOC101739480"/>
</dbReference>
<dbReference type="PROSITE" id="PS50004">
    <property type="entry name" value="C2"/>
    <property type="match status" value="1"/>
</dbReference>
<keyword evidence="6 8" id="KW-1133">Transmembrane helix</keyword>
<evidence type="ECO:0000256" key="2">
    <source>
        <dbReference type="ARBA" id="ARBA00022692"/>
    </source>
</evidence>
<evidence type="ECO:0000256" key="8">
    <source>
        <dbReference type="SAM" id="Phobius"/>
    </source>
</evidence>
<dbReference type="RefSeq" id="XP_004932909.2">
    <property type="nucleotide sequence ID" value="XM_004932852.4"/>
</dbReference>
<dbReference type="AlphaFoldDB" id="A0A8R1WLB1"/>
<dbReference type="Pfam" id="PF08372">
    <property type="entry name" value="PRT_C"/>
    <property type="match status" value="1"/>
</dbReference>
<dbReference type="GO" id="GO:0016020">
    <property type="term" value="C:membrane"/>
    <property type="evidence" value="ECO:0007669"/>
    <property type="project" value="UniProtKB-SubCell"/>
</dbReference>
<evidence type="ECO:0000313" key="11">
    <source>
        <dbReference type="Proteomes" id="UP000005204"/>
    </source>
</evidence>
<dbReference type="KEGG" id="bmor:101739480"/>
<proteinExistence type="predicted"/>
<evidence type="ECO:0000256" key="1">
    <source>
        <dbReference type="ARBA" id="ARBA00004141"/>
    </source>
</evidence>
<dbReference type="PANTHER" id="PTHR45911">
    <property type="entry name" value="C2 DOMAIN-CONTAINING PROTEIN"/>
    <property type="match status" value="1"/>
</dbReference>
<keyword evidence="3" id="KW-0479">Metal-binding</keyword>
<sequence length="730" mass="85540">MGERAKSHFGDFKKTHFAKLHERIQRKYEEMQWKLEKSKSVDVLSTLKDDYAFKEIKFASTLDITAESDEIFEEVQNHSSLEKHTLLIKDMNRNDANLEYVDFKEASISESEGFTPLEKYENGREDKFFGDDFSKMSLESLNEVASGSDGELTPPATPPKISIRNRIGSKISAVKEKRWREEKVKNPNKDRKREHRDKVEKFILSNTTKQDLRSLKKTKLGTVTIALIDATDLETEGPEERTRMLFCRFRLGTEKHKSKTAKGNTTKLKWQELFSLSMYEDHLLELSLCDKDFCIGRTIIDLNNLDKEKTHEMRLKIEGEISVVQIFLLITISGIPLHNTIADLEDYEATTKELDVVKKKFAWYHIGNSNEVGWLSVLVYGAKGLHAQDTCCILELDNERLQTHTEIKTNEPNWMKLFRFIVNDITSVIEVTVHDEKRSEDIAKITIPLLKINNGVKKWYALKHTTQRERARGTNPRILLEMKVTWNLTKASLRSFTPKQTKYLETKAKFDRHIFARNISRAKYVTAWVLNAIQIVKTCFEWESRKSNALALTLWLLFCWFFKMWMLPLLLLIPFIWYRPPRYYLVNWKRYFKGMPIEDDNSKKEKDEKNTSLRQKIQSLQEMVQTVQNFIGTFASLHERVKNLFNFTVPFLSFLTIFMIIIIAFVMFVIPVKYIFMGWGVHKFTRKILRPNRIPNNEILDLLSRVPDDETLLDCEELPLEEPEEDVVEP</sequence>
<accession>A0A8R1WLB1</accession>
<evidence type="ECO:0000256" key="7">
    <source>
        <dbReference type="ARBA" id="ARBA00023136"/>
    </source>
</evidence>
<feature type="domain" description="C2" evidence="9">
    <location>
        <begin position="204"/>
        <end position="325"/>
    </location>
</feature>
<dbReference type="InterPro" id="IPR013583">
    <property type="entry name" value="MCTP_C"/>
</dbReference>